<accession>A0A8T1GWZ8</accession>
<evidence type="ECO:0000313" key="2">
    <source>
        <dbReference type="Proteomes" id="UP000760860"/>
    </source>
</evidence>
<proteinExistence type="predicted"/>
<sequence length="93" mass="10484">MSPGVKMAGTLTGSDYLHIIVGETRRREILDSQTSQVVKVNLKLSASERRQQLSWVKRTDLGPRKVCVYMEADHLNEESEQLPRQVDATSSQV</sequence>
<name>A0A8T1GWZ8_9STRA</name>
<organism evidence="1 2">
    <name type="scientific">Phytophthora cactorum</name>
    <dbReference type="NCBI Taxonomy" id="29920"/>
    <lineage>
        <taxon>Eukaryota</taxon>
        <taxon>Sar</taxon>
        <taxon>Stramenopiles</taxon>
        <taxon>Oomycota</taxon>
        <taxon>Peronosporomycetes</taxon>
        <taxon>Peronosporales</taxon>
        <taxon>Peronosporaceae</taxon>
        <taxon>Phytophthora</taxon>
    </lineage>
</organism>
<dbReference type="AlphaFoldDB" id="A0A8T1GWZ8"/>
<evidence type="ECO:0000313" key="1">
    <source>
        <dbReference type="EMBL" id="KAG3181664.1"/>
    </source>
</evidence>
<dbReference type="EMBL" id="RCMV01005927">
    <property type="protein sequence ID" value="KAG3181664.1"/>
    <property type="molecule type" value="Genomic_DNA"/>
</dbReference>
<comment type="caution">
    <text evidence="1">The sequence shown here is derived from an EMBL/GenBank/DDBJ whole genome shotgun (WGS) entry which is preliminary data.</text>
</comment>
<protein>
    <submittedName>
        <fullName evidence="1">Uncharacterized protein</fullName>
    </submittedName>
</protein>
<reference evidence="1" key="1">
    <citation type="submission" date="2018-05" db="EMBL/GenBank/DDBJ databases">
        <title>Effector identification in a new, highly contiguous assembly of the strawberry crown rot pathogen Phytophthora cactorum.</title>
        <authorList>
            <person name="Armitage A.D."/>
            <person name="Nellist C.F."/>
            <person name="Bates H."/>
            <person name="Vickerstaff R.J."/>
            <person name="Harrison R.J."/>
        </authorList>
    </citation>
    <scope>NUCLEOTIDE SEQUENCE</scope>
    <source>
        <strain evidence="1">P421</strain>
    </source>
</reference>
<gene>
    <name evidence="1" type="ORF">PC129_g25388</name>
</gene>
<dbReference type="Proteomes" id="UP000760860">
    <property type="component" value="Unassembled WGS sequence"/>
</dbReference>